<evidence type="ECO:0000313" key="2">
    <source>
        <dbReference type="Proteomes" id="UP000325315"/>
    </source>
</evidence>
<keyword evidence="1" id="KW-0695">RNA-directed DNA polymerase</keyword>
<dbReference type="SUPFAM" id="SSF56219">
    <property type="entry name" value="DNase I-like"/>
    <property type="match status" value="1"/>
</dbReference>
<keyword evidence="1" id="KW-0548">Nucleotidyltransferase</keyword>
<keyword evidence="1" id="KW-0808">Transferase</keyword>
<dbReference type="Gene3D" id="3.60.10.10">
    <property type="entry name" value="Endonuclease/exonuclease/phosphatase"/>
    <property type="match status" value="1"/>
</dbReference>
<dbReference type="Proteomes" id="UP000325315">
    <property type="component" value="Unassembled WGS sequence"/>
</dbReference>
<comment type="caution">
    <text evidence="1">The sequence shown here is derived from an EMBL/GenBank/DDBJ whole genome shotgun (WGS) entry which is preliminary data.</text>
</comment>
<protein>
    <submittedName>
        <fullName evidence="1">Reverse transcriptase</fullName>
    </submittedName>
</protein>
<name>A0A5B6X664_9ROSI</name>
<dbReference type="OrthoDB" id="1001419at2759"/>
<dbReference type="EMBL" id="SMMG02000001">
    <property type="protein sequence ID" value="KAA3488794.1"/>
    <property type="molecule type" value="Genomic_DNA"/>
</dbReference>
<sequence>METKLNQKRMKRVRRSCGFNSGIEVEADGSRGGLSLAWKSDIGVTLRSFSKWHIDVLVREGSSQEWRFTGFYGSPYSKDRSYVWNLLRHLSQDCNFPWLVAGDFNEILYSFEKRGGVPREQKRMEAFRDTLEDCQLMDMGYSGVWFTWERGNLPETNIRERLDRGVTNEAWLLLFPMGKVQHPPHSTSDHCPLLLTTDNPPILGGSRSFRFEAWWTMEDSFEGALKEFWDSYSVPLWEKLMRLQIYLKNWADSIRSKKAGLKRRLAKELEFLLAKDRDDETMSRIIDTRIHLNMEIDKEEAYWEQRARANWLQLGDKNTAYFHKCASFRKRTNSITKLVSEDGNEATDGSTVLEIATKYFEDLFASKGIGDSRKVLKGIERVITNEVNESLLAPYREEEVWAALKCMGPTKAPGSDGFPALFFQQYWHIVGKEIVAKAIANRLQNVIGLCIDEVQSAFVPGRLITDNIILAYEILHTFRQK</sequence>
<proteinExistence type="predicted"/>
<dbReference type="InterPro" id="IPR036691">
    <property type="entry name" value="Endo/exonu/phosph_ase_sf"/>
</dbReference>
<dbReference type="PANTHER" id="PTHR33710:SF62">
    <property type="entry name" value="DUF4283 DOMAIN PROTEIN"/>
    <property type="match status" value="1"/>
</dbReference>
<dbReference type="PANTHER" id="PTHR33710">
    <property type="entry name" value="BNAC02G09200D PROTEIN"/>
    <property type="match status" value="1"/>
</dbReference>
<evidence type="ECO:0000313" key="1">
    <source>
        <dbReference type="EMBL" id="KAA3488794.1"/>
    </source>
</evidence>
<organism evidence="1 2">
    <name type="scientific">Gossypium australe</name>
    <dbReference type="NCBI Taxonomy" id="47621"/>
    <lineage>
        <taxon>Eukaryota</taxon>
        <taxon>Viridiplantae</taxon>
        <taxon>Streptophyta</taxon>
        <taxon>Embryophyta</taxon>
        <taxon>Tracheophyta</taxon>
        <taxon>Spermatophyta</taxon>
        <taxon>Magnoliopsida</taxon>
        <taxon>eudicotyledons</taxon>
        <taxon>Gunneridae</taxon>
        <taxon>Pentapetalae</taxon>
        <taxon>rosids</taxon>
        <taxon>malvids</taxon>
        <taxon>Malvales</taxon>
        <taxon>Malvaceae</taxon>
        <taxon>Malvoideae</taxon>
        <taxon>Gossypium</taxon>
    </lineage>
</organism>
<gene>
    <name evidence="1" type="ORF">EPI10_032501</name>
</gene>
<keyword evidence="2" id="KW-1185">Reference proteome</keyword>
<dbReference type="AlphaFoldDB" id="A0A5B6X664"/>
<dbReference type="GO" id="GO:0003964">
    <property type="term" value="F:RNA-directed DNA polymerase activity"/>
    <property type="evidence" value="ECO:0007669"/>
    <property type="project" value="UniProtKB-KW"/>
</dbReference>
<reference evidence="2" key="1">
    <citation type="journal article" date="2019" name="Plant Biotechnol. J.">
        <title>Genome sequencing of the Australian wild diploid species Gossypium australe highlights disease resistance and delayed gland morphogenesis.</title>
        <authorList>
            <person name="Cai Y."/>
            <person name="Cai X."/>
            <person name="Wang Q."/>
            <person name="Wang P."/>
            <person name="Zhang Y."/>
            <person name="Cai C."/>
            <person name="Xu Y."/>
            <person name="Wang K."/>
            <person name="Zhou Z."/>
            <person name="Wang C."/>
            <person name="Geng S."/>
            <person name="Li B."/>
            <person name="Dong Q."/>
            <person name="Hou Y."/>
            <person name="Wang H."/>
            <person name="Ai P."/>
            <person name="Liu Z."/>
            <person name="Yi F."/>
            <person name="Sun M."/>
            <person name="An G."/>
            <person name="Cheng J."/>
            <person name="Zhang Y."/>
            <person name="Shi Q."/>
            <person name="Xie Y."/>
            <person name="Shi X."/>
            <person name="Chang Y."/>
            <person name="Huang F."/>
            <person name="Chen Y."/>
            <person name="Hong S."/>
            <person name="Mi L."/>
            <person name="Sun Q."/>
            <person name="Zhang L."/>
            <person name="Zhou B."/>
            <person name="Peng R."/>
            <person name="Zhang X."/>
            <person name="Liu F."/>
        </authorList>
    </citation>
    <scope>NUCLEOTIDE SEQUENCE [LARGE SCALE GENOMIC DNA]</scope>
    <source>
        <strain evidence="2">cv. PA1801</strain>
    </source>
</reference>
<accession>A0A5B6X664</accession>